<dbReference type="GO" id="GO:0044027">
    <property type="term" value="P:negative regulation of gene expression via chromosomal CpG island methylation"/>
    <property type="evidence" value="ECO:0007669"/>
    <property type="project" value="TreeGrafter"/>
</dbReference>
<reference evidence="8 9" key="1">
    <citation type="journal article" date="2017" name="Elife">
        <title>Extensive horizontal gene transfer in cheese-associated bacteria.</title>
        <authorList>
            <person name="Bonham K.S."/>
            <person name="Wolfe B.E."/>
            <person name="Dutton R.J."/>
        </authorList>
    </citation>
    <scope>NUCLEOTIDE SEQUENCE [LARGE SCALE GENOMIC DNA]</scope>
    <source>
        <strain evidence="8 9">900_6</strain>
    </source>
</reference>
<evidence type="ECO:0000313" key="9">
    <source>
        <dbReference type="Proteomes" id="UP000217720"/>
    </source>
</evidence>
<gene>
    <name evidence="8" type="ORF">CIK62_00825</name>
</gene>
<evidence type="ECO:0000256" key="4">
    <source>
        <dbReference type="ARBA" id="ARBA00022691"/>
    </source>
</evidence>
<name>A0A2A3ZKE3_BREAU</name>
<sequence>MAEGIVDLFSGVGGLSLGFEQAGYQIMAANEHDTEIADAFRTNHPKAKMYTDDLELIDLQSQFKTFRGETQVVIGGPPCQGFSQKGRRKSILDKRNFLFKEYVAAVDYLRPKYFVMENVPNLLTTEHGYFQYELKKEFDAIGYQIEAQILTASDYGVPQRRRRAVILGKLGAKPPLHPQPSEETVTVWDAISDLAYHASGEGSDVEQYRTKARTSYQTLLRTGSGNLHNHKATNHSDLALHRMNLMPLNSKLKSLPQEHRTKSIYAGTWTRLVKEETAPTITTRFDTPSSGQFTHPVMDRAITVREAARLQSFPDTFRFTGTKGSQMKQVGNAVPPRLAYAIAMAISQDKD</sequence>
<dbReference type="AlphaFoldDB" id="A0A2A3ZKE3"/>
<keyword evidence="4 6" id="KW-0949">S-adenosyl-L-methionine</keyword>
<keyword evidence="5" id="KW-0680">Restriction system</keyword>
<dbReference type="Gene3D" id="3.40.50.150">
    <property type="entry name" value="Vaccinia Virus protein VP39"/>
    <property type="match status" value="1"/>
</dbReference>
<evidence type="ECO:0000256" key="5">
    <source>
        <dbReference type="ARBA" id="ARBA00022747"/>
    </source>
</evidence>
<comment type="similarity">
    <text evidence="6 7">Belongs to the class I-like SAM-binding methyltransferase superfamily. C5-methyltransferase family.</text>
</comment>
<dbReference type="InterPro" id="IPR029063">
    <property type="entry name" value="SAM-dependent_MTases_sf"/>
</dbReference>
<evidence type="ECO:0000313" key="8">
    <source>
        <dbReference type="EMBL" id="PCC52007.1"/>
    </source>
</evidence>
<organism evidence="8 9">
    <name type="scientific">Brevibacterium aurantiacum</name>
    <dbReference type="NCBI Taxonomy" id="273384"/>
    <lineage>
        <taxon>Bacteria</taxon>
        <taxon>Bacillati</taxon>
        <taxon>Actinomycetota</taxon>
        <taxon>Actinomycetes</taxon>
        <taxon>Micrococcales</taxon>
        <taxon>Brevibacteriaceae</taxon>
        <taxon>Brevibacterium</taxon>
    </lineage>
</organism>
<dbReference type="PROSITE" id="PS51679">
    <property type="entry name" value="SAM_MT_C5"/>
    <property type="match status" value="1"/>
</dbReference>
<dbReference type="EMBL" id="NRGO01000001">
    <property type="protein sequence ID" value="PCC52007.1"/>
    <property type="molecule type" value="Genomic_DNA"/>
</dbReference>
<protein>
    <recommendedName>
        <fullName evidence="1">DNA (cytosine-5-)-methyltransferase</fullName>
        <ecNumber evidence="1">2.1.1.37</ecNumber>
    </recommendedName>
</protein>
<feature type="active site" evidence="6">
    <location>
        <position position="79"/>
    </location>
</feature>
<dbReference type="GO" id="GO:0009307">
    <property type="term" value="P:DNA restriction-modification system"/>
    <property type="evidence" value="ECO:0007669"/>
    <property type="project" value="UniProtKB-KW"/>
</dbReference>
<dbReference type="PANTHER" id="PTHR10629:SF52">
    <property type="entry name" value="DNA (CYTOSINE-5)-METHYLTRANSFERASE 1"/>
    <property type="match status" value="1"/>
</dbReference>
<dbReference type="GO" id="GO:0003677">
    <property type="term" value="F:DNA binding"/>
    <property type="evidence" value="ECO:0007669"/>
    <property type="project" value="TreeGrafter"/>
</dbReference>
<comment type="caution">
    <text evidence="8">The sequence shown here is derived from an EMBL/GenBank/DDBJ whole genome shotgun (WGS) entry which is preliminary data.</text>
</comment>
<dbReference type="SUPFAM" id="SSF53335">
    <property type="entry name" value="S-adenosyl-L-methionine-dependent methyltransferases"/>
    <property type="match status" value="1"/>
</dbReference>
<dbReference type="EC" id="2.1.1.37" evidence="1"/>
<proteinExistence type="inferred from homology"/>
<evidence type="ECO:0000256" key="3">
    <source>
        <dbReference type="ARBA" id="ARBA00022679"/>
    </source>
</evidence>
<evidence type="ECO:0000256" key="2">
    <source>
        <dbReference type="ARBA" id="ARBA00022603"/>
    </source>
</evidence>
<dbReference type="GO" id="GO:0003886">
    <property type="term" value="F:DNA (cytosine-5-)-methyltransferase activity"/>
    <property type="evidence" value="ECO:0007669"/>
    <property type="project" value="UniProtKB-EC"/>
</dbReference>
<evidence type="ECO:0000256" key="7">
    <source>
        <dbReference type="RuleBase" id="RU000416"/>
    </source>
</evidence>
<dbReference type="RefSeq" id="WP_096159484.1">
    <property type="nucleotide sequence ID" value="NZ_NRGO01000001.1"/>
</dbReference>
<dbReference type="PRINTS" id="PR00105">
    <property type="entry name" value="C5METTRFRASE"/>
</dbReference>
<dbReference type="Pfam" id="PF00145">
    <property type="entry name" value="DNA_methylase"/>
    <property type="match status" value="1"/>
</dbReference>
<dbReference type="PROSITE" id="PS00095">
    <property type="entry name" value="C5_MTASE_2"/>
    <property type="match status" value="1"/>
</dbReference>
<dbReference type="Gene3D" id="3.90.120.10">
    <property type="entry name" value="DNA Methylase, subunit A, domain 2"/>
    <property type="match status" value="1"/>
</dbReference>
<evidence type="ECO:0000256" key="6">
    <source>
        <dbReference type="PROSITE-ProRule" id="PRU01016"/>
    </source>
</evidence>
<dbReference type="CDD" id="cd00315">
    <property type="entry name" value="Cyt_C5_DNA_methylase"/>
    <property type="match status" value="1"/>
</dbReference>
<dbReference type="Proteomes" id="UP000217720">
    <property type="component" value="Unassembled WGS sequence"/>
</dbReference>
<keyword evidence="3 6" id="KW-0808">Transferase</keyword>
<dbReference type="GO" id="GO:0032259">
    <property type="term" value="P:methylation"/>
    <property type="evidence" value="ECO:0007669"/>
    <property type="project" value="UniProtKB-KW"/>
</dbReference>
<accession>A0A2A3ZKE3</accession>
<dbReference type="PANTHER" id="PTHR10629">
    <property type="entry name" value="CYTOSINE-SPECIFIC METHYLTRANSFERASE"/>
    <property type="match status" value="1"/>
</dbReference>
<dbReference type="InterPro" id="IPR050390">
    <property type="entry name" value="C5-Methyltransferase"/>
</dbReference>
<dbReference type="InterPro" id="IPR031303">
    <property type="entry name" value="C5_meth_CS"/>
</dbReference>
<keyword evidence="2 6" id="KW-0489">Methyltransferase</keyword>
<dbReference type="InterPro" id="IPR001525">
    <property type="entry name" value="C5_MeTfrase"/>
</dbReference>
<evidence type="ECO:0000256" key="1">
    <source>
        <dbReference type="ARBA" id="ARBA00011975"/>
    </source>
</evidence>
<dbReference type="NCBIfam" id="TIGR00675">
    <property type="entry name" value="dcm"/>
    <property type="match status" value="1"/>
</dbReference>